<dbReference type="PANTHER" id="PTHR34709:SF28">
    <property type="entry name" value="OS08G0272601 PROTEIN"/>
    <property type="match status" value="1"/>
</dbReference>
<evidence type="ECO:0000313" key="1">
    <source>
        <dbReference type="EMBL" id="KAG2609595.1"/>
    </source>
</evidence>
<dbReference type="EMBL" id="CM029043">
    <property type="protein sequence ID" value="KAG2609595.1"/>
    <property type="molecule type" value="Genomic_DNA"/>
</dbReference>
<dbReference type="PANTHER" id="PTHR34709">
    <property type="entry name" value="OS10G0396666 PROTEIN"/>
    <property type="match status" value="1"/>
</dbReference>
<organism evidence="1 2">
    <name type="scientific">Panicum virgatum</name>
    <name type="common">Blackwell switchgrass</name>
    <dbReference type="NCBI Taxonomy" id="38727"/>
    <lineage>
        <taxon>Eukaryota</taxon>
        <taxon>Viridiplantae</taxon>
        <taxon>Streptophyta</taxon>
        <taxon>Embryophyta</taxon>
        <taxon>Tracheophyta</taxon>
        <taxon>Spermatophyta</taxon>
        <taxon>Magnoliopsida</taxon>
        <taxon>Liliopsida</taxon>
        <taxon>Poales</taxon>
        <taxon>Poaceae</taxon>
        <taxon>PACMAD clade</taxon>
        <taxon>Panicoideae</taxon>
        <taxon>Panicodae</taxon>
        <taxon>Paniceae</taxon>
        <taxon>Panicinae</taxon>
        <taxon>Panicum</taxon>
        <taxon>Panicum sect. Hiantes</taxon>
    </lineage>
</organism>
<dbReference type="InterPro" id="IPR055312">
    <property type="entry name" value="FBL15-like"/>
</dbReference>
<dbReference type="SUPFAM" id="SSF52047">
    <property type="entry name" value="RNI-like"/>
    <property type="match status" value="1"/>
</dbReference>
<protein>
    <recommendedName>
        <fullName evidence="3">FBD domain-containing protein</fullName>
    </recommendedName>
</protein>
<evidence type="ECO:0008006" key="3">
    <source>
        <dbReference type="Google" id="ProtNLM"/>
    </source>
</evidence>
<dbReference type="Proteomes" id="UP000823388">
    <property type="component" value="Chromosome 4K"/>
</dbReference>
<evidence type="ECO:0000313" key="2">
    <source>
        <dbReference type="Proteomes" id="UP000823388"/>
    </source>
</evidence>
<dbReference type="AlphaFoldDB" id="A0A8T0TKF2"/>
<gene>
    <name evidence="1" type="ORF">PVAP13_4KG052000</name>
</gene>
<proteinExistence type="predicted"/>
<accession>A0A8T0TKF2</accession>
<name>A0A8T0TKF2_PANVG</name>
<sequence>MPASVRAARGWIGYAFRHGVKSFDLDLRLPLVLPNFLTDRGGAEEVVLDDELPSPASLETMRLALGGAQLRLPAAMAFASLTDLSLERIWVAAGGADLLGRLVSSASCPRLRKLRMRRIYHPAFCYEEMLVEADVLSELWMEDVRVLMSLKLRTPRLRVLHIYKCSHEELRISALRLEELAIVFQLACPPRWLEVDGDLPAVRSLKIRLWSHRSHLSGDLEAAENDTNMLLLKHCSSLTCLQVFLHGRKASKKDVDMIKRRVPYLPHITSLTVNVSLSFKRHGYGASVASLLTRFSNLRRLSLHLPFFYELGYNLYAGLDLLCHHRYHWKSNEISMAYLQEVELTGLTGTDCEVWFMKTMLASAKGLFKVGISFNPYCWQHQGNMDAFERMLLDEGMWTCHRDTHMLTCLR</sequence>
<dbReference type="Gene3D" id="3.80.10.10">
    <property type="entry name" value="Ribonuclease Inhibitor"/>
    <property type="match status" value="1"/>
</dbReference>
<keyword evidence="2" id="KW-1185">Reference proteome</keyword>
<reference evidence="1" key="1">
    <citation type="submission" date="2020-05" db="EMBL/GenBank/DDBJ databases">
        <title>WGS assembly of Panicum virgatum.</title>
        <authorList>
            <person name="Lovell J.T."/>
            <person name="Jenkins J."/>
            <person name="Shu S."/>
            <person name="Juenger T.E."/>
            <person name="Schmutz J."/>
        </authorList>
    </citation>
    <scope>NUCLEOTIDE SEQUENCE</scope>
    <source>
        <strain evidence="1">AP13</strain>
    </source>
</reference>
<comment type="caution">
    <text evidence="1">The sequence shown here is derived from an EMBL/GenBank/DDBJ whole genome shotgun (WGS) entry which is preliminary data.</text>
</comment>
<dbReference type="InterPro" id="IPR032675">
    <property type="entry name" value="LRR_dom_sf"/>
</dbReference>